<keyword evidence="2" id="KW-1185">Reference proteome</keyword>
<gene>
    <name evidence="1" type="ORF">ADA01nite_33850</name>
</gene>
<dbReference type="RefSeq" id="WP_146811432.1">
    <property type="nucleotide sequence ID" value="NZ_BJXX01000159.1"/>
</dbReference>
<dbReference type="EMBL" id="BJXX01000159">
    <property type="protein sequence ID" value="GEN35925.1"/>
    <property type="molecule type" value="Genomic_DNA"/>
</dbReference>
<organism evidence="1 2">
    <name type="scientific">Aneurinibacillus danicus</name>
    <dbReference type="NCBI Taxonomy" id="267746"/>
    <lineage>
        <taxon>Bacteria</taxon>
        <taxon>Bacillati</taxon>
        <taxon>Bacillota</taxon>
        <taxon>Bacilli</taxon>
        <taxon>Bacillales</taxon>
        <taxon>Paenibacillaceae</taxon>
        <taxon>Aneurinibacillus group</taxon>
        <taxon>Aneurinibacillus</taxon>
    </lineage>
</organism>
<name>A0A511VAH6_9BACL</name>
<sequence length="140" mass="16742">MKFYRIAEDGRHILTQKREEAAAVFMDIEELEKMERTIRNKTEEAERWRKKLTGEGLEWKITRVIIHVYSSNYHVFMTVPVPHQLHKEQEAKDAVVKRFGHILNNLESYRLYFTPAAGWVLYLELYPVKYEILKKEMSIG</sequence>
<accession>A0A511VAH6</accession>
<proteinExistence type="predicted"/>
<protein>
    <submittedName>
        <fullName evidence="1">Uncharacterized protein</fullName>
    </submittedName>
</protein>
<comment type="caution">
    <text evidence="1">The sequence shown here is derived from an EMBL/GenBank/DDBJ whole genome shotgun (WGS) entry which is preliminary data.</text>
</comment>
<evidence type="ECO:0000313" key="2">
    <source>
        <dbReference type="Proteomes" id="UP000321157"/>
    </source>
</evidence>
<evidence type="ECO:0000313" key="1">
    <source>
        <dbReference type="EMBL" id="GEN35925.1"/>
    </source>
</evidence>
<dbReference type="AlphaFoldDB" id="A0A511VAH6"/>
<reference evidence="1 2" key="1">
    <citation type="submission" date="2019-07" db="EMBL/GenBank/DDBJ databases">
        <title>Whole genome shotgun sequence of Aneurinibacillus danicus NBRC 102444.</title>
        <authorList>
            <person name="Hosoyama A."/>
            <person name="Uohara A."/>
            <person name="Ohji S."/>
            <person name="Ichikawa N."/>
        </authorList>
    </citation>
    <scope>NUCLEOTIDE SEQUENCE [LARGE SCALE GENOMIC DNA]</scope>
    <source>
        <strain evidence="1 2">NBRC 102444</strain>
    </source>
</reference>
<dbReference type="Proteomes" id="UP000321157">
    <property type="component" value="Unassembled WGS sequence"/>
</dbReference>